<reference evidence="2 3" key="1">
    <citation type="submission" date="2024-01" db="EMBL/GenBank/DDBJ databases">
        <title>Novel species of the genus Luteimonas isolated from rivers.</title>
        <authorList>
            <person name="Lu H."/>
        </authorList>
    </citation>
    <scope>NUCLEOTIDE SEQUENCE [LARGE SCALE GENOMIC DNA]</scope>
    <source>
        <strain evidence="2 3">SMYT11W</strain>
    </source>
</reference>
<sequence>MRISLKAVSLLLCLVTPVLAKPLAVTAFDEWLDAFNRNDRAALTEFNARRFGEPEHNIEYLLRVTGSGSLSAYEVGALQR</sequence>
<feature type="signal peptide" evidence="1">
    <location>
        <begin position="1"/>
        <end position="20"/>
    </location>
</feature>
<comment type="caution">
    <text evidence="2">The sequence shown here is derived from an EMBL/GenBank/DDBJ whole genome shotgun (WGS) entry which is preliminary data.</text>
</comment>
<evidence type="ECO:0000313" key="3">
    <source>
        <dbReference type="Proteomes" id="UP001358324"/>
    </source>
</evidence>
<evidence type="ECO:0000256" key="1">
    <source>
        <dbReference type="SAM" id="SignalP"/>
    </source>
</evidence>
<dbReference type="Proteomes" id="UP001358324">
    <property type="component" value="Unassembled WGS sequence"/>
</dbReference>
<dbReference type="EMBL" id="JAZHBM010000003">
    <property type="protein sequence ID" value="MEF3083376.1"/>
    <property type="molecule type" value="Genomic_DNA"/>
</dbReference>
<protein>
    <recommendedName>
        <fullName evidence="4">Lytic murein transglycosylase</fullName>
    </recommendedName>
</protein>
<proteinExistence type="predicted"/>
<gene>
    <name evidence="2" type="ORF">V3391_14275</name>
</gene>
<accession>A0ABU7WJK4</accession>
<feature type="chain" id="PRO_5046159340" description="Lytic murein transglycosylase" evidence="1">
    <location>
        <begin position="21"/>
        <end position="80"/>
    </location>
</feature>
<keyword evidence="3" id="KW-1185">Reference proteome</keyword>
<name>A0ABU7WJK4_9GAMM</name>
<organism evidence="2 3">
    <name type="scientific">Luteimonas flava</name>
    <dbReference type="NCBI Taxonomy" id="3115822"/>
    <lineage>
        <taxon>Bacteria</taxon>
        <taxon>Pseudomonadati</taxon>
        <taxon>Pseudomonadota</taxon>
        <taxon>Gammaproteobacteria</taxon>
        <taxon>Lysobacterales</taxon>
        <taxon>Lysobacteraceae</taxon>
        <taxon>Luteimonas</taxon>
    </lineage>
</organism>
<evidence type="ECO:0008006" key="4">
    <source>
        <dbReference type="Google" id="ProtNLM"/>
    </source>
</evidence>
<keyword evidence="1" id="KW-0732">Signal</keyword>
<evidence type="ECO:0000313" key="2">
    <source>
        <dbReference type="EMBL" id="MEF3083376.1"/>
    </source>
</evidence>